<feature type="transmembrane region" description="Helical" evidence="1">
    <location>
        <begin position="137"/>
        <end position="163"/>
    </location>
</feature>
<evidence type="ECO:0000313" key="3">
    <source>
        <dbReference type="Proteomes" id="UP000183687"/>
    </source>
</evidence>
<evidence type="ECO:0000313" key="2">
    <source>
        <dbReference type="EMBL" id="SEB87442.1"/>
    </source>
</evidence>
<reference evidence="2 3" key="1">
    <citation type="submission" date="2016-10" db="EMBL/GenBank/DDBJ databases">
        <authorList>
            <person name="Varghese N."/>
            <person name="Submissions S."/>
        </authorList>
    </citation>
    <scope>NUCLEOTIDE SEQUENCE [LARGE SCALE GENOMIC DNA]</scope>
    <source>
        <strain evidence="2 3">DSM 20586</strain>
    </source>
</reference>
<dbReference type="AlphaFoldDB" id="A0AB38A7F3"/>
<gene>
    <name evidence="2" type="ORF">SAMN04489746_1208</name>
</gene>
<dbReference type="Proteomes" id="UP000183687">
    <property type="component" value="Unassembled WGS sequence"/>
</dbReference>
<comment type="caution">
    <text evidence="2">The sequence shown here is derived from an EMBL/GenBank/DDBJ whole genome shotgun (WGS) entry which is preliminary data.</text>
</comment>
<accession>A0AB38A7F3</accession>
<evidence type="ECO:0008006" key="4">
    <source>
        <dbReference type="Google" id="ProtNLM"/>
    </source>
</evidence>
<dbReference type="EMBL" id="FNSH01000001">
    <property type="protein sequence ID" value="SEB87442.1"/>
    <property type="molecule type" value="Genomic_DNA"/>
</dbReference>
<sequence>MDNKNVSYNNAQDYKNTSCALDISLDTLIAQDRRENMFADEVDFLRARALLIARAHQLQNPNSTQLQEIEELLRNQQSVRTDQTQSSASHCQEFPEQVQRPSWIPYVLKPLFLYGLLWLVLFVGGTIIVTIGDLDSFFLANVLAGMLVFVPAYVVALLIRYVALRQKYNKSK</sequence>
<organism evidence="2 3">
    <name type="scientific">Atopobium minutum</name>
    <dbReference type="NCBI Taxonomy" id="1381"/>
    <lineage>
        <taxon>Bacteria</taxon>
        <taxon>Bacillati</taxon>
        <taxon>Actinomycetota</taxon>
        <taxon>Coriobacteriia</taxon>
        <taxon>Coriobacteriales</taxon>
        <taxon>Atopobiaceae</taxon>
        <taxon>Atopobium</taxon>
    </lineage>
</organism>
<feature type="transmembrane region" description="Helical" evidence="1">
    <location>
        <begin position="111"/>
        <end position="131"/>
    </location>
</feature>
<keyword evidence="1" id="KW-1133">Transmembrane helix</keyword>
<keyword evidence="1" id="KW-0472">Membrane</keyword>
<evidence type="ECO:0000256" key="1">
    <source>
        <dbReference type="SAM" id="Phobius"/>
    </source>
</evidence>
<keyword evidence="1" id="KW-0812">Transmembrane</keyword>
<protein>
    <recommendedName>
        <fullName evidence="4">DUF1707 domain-containing protein</fullName>
    </recommendedName>
</protein>
<proteinExistence type="predicted"/>
<name>A0AB38A7F3_9ACTN</name>
<dbReference type="RefSeq" id="WP_002564125.1">
    <property type="nucleotide sequence ID" value="NZ_CALJSN010000009.1"/>
</dbReference>